<dbReference type="Proteomes" id="UP001199319">
    <property type="component" value="Unassembled WGS sequence"/>
</dbReference>
<protein>
    <submittedName>
        <fullName evidence="4">TetR/AcrR family transcriptional regulator</fullName>
    </submittedName>
</protein>
<evidence type="ECO:0000259" key="3">
    <source>
        <dbReference type="PROSITE" id="PS50977"/>
    </source>
</evidence>
<proteinExistence type="predicted"/>
<organism evidence="4 5">
    <name type="scientific">Brotocaccenecus cirricatena</name>
    <dbReference type="NCBI Taxonomy" id="3064195"/>
    <lineage>
        <taxon>Bacteria</taxon>
        <taxon>Bacillati</taxon>
        <taxon>Bacillota</taxon>
        <taxon>Clostridia</taxon>
        <taxon>Eubacteriales</taxon>
        <taxon>Oscillospiraceae</taxon>
        <taxon>Brotocaccenecus</taxon>
    </lineage>
</organism>
<dbReference type="InterPro" id="IPR009057">
    <property type="entry name" value="Homeodomain-like_sf"/>
</dbReference>
<dbReference type="EMBL" id="JAJEPW010000080">
    <property type="protein sequence ID" value="MCC2130899.1"/>
    <property type="molecule type" value="Genomic_DNA"/>
</dbReference>
<dbReference type="InterPro" id="IPR050109">
    <property type="entry name" value="HTH-type_TetR-like_transc_reg"/>
</dbReference>
<dbReference type="PANTHER" id="PTHR30055:SF222">
    <property type="entry name" value="REGULATORY PROTEIN"/>
    <property type="match status" value="1"/>
</dbReference>
<name>A0AAE3AER2_9FIRM</name>
<dbReference type="PRINTS" id="PR00455">
    <property type="entry name" value="HTHTETR"/>
</dbReference>
<evidence type="ECO:0000313" key="4">
    <source>
        <dbReference type="EMBL" id="MCC2130899.1"/>
    </source>
</evidence>
<evidence type="ECO:0000256" key="2">
    <source>
        <dbReference type="PROSITE-ProRule" id="PRU00335"/>
    </source>
</evidence>
<dbReference type="PROSITE" id="PS50977">
    <property type="entry name" value="HTH_TETR_2"/>
    <property type="match status" value="1"/>
</dbReference>
<dbReference type="Pfam" id="PF00440">
    <property type="entry name" value="TetR_N"/>
    <property type="match status" value="1"/>
</dbReference>
<gene>
    <name evidence="4" type="ORF">LKD37_15555</name>
</gene>
<keyword evidence="1 2" id="KW-0238">DNA-binding</keyword>
<dbReference type="GO" id="GO:0006355">
    <property type="term" value="P:regulation of DNA-templated transcription"/>
    <property type="evidence" value="ECO:0007669"/>
    <property type="project" value="UniProtKB-ARBA"/>
</dbReference>
<feature type="domain" description="HTH tetR-type" evidence="3">
    <location>
        <begin position="10"/>
        <end position="70"/>
    </location>
</feature>
<sequence>MPRGAQPKVAERENRMTYAAIRLFLENGYERTTTAAIAQAAGMSPSAFFAVFANKEALLLKLTKWMYEKQFAVTHELLGKDYDPVMFYAVEPAIQLYIAEKTEGLRELYVSSYSYAATANYIHQVVTDKLVELFGKEHPGYTRQDFYELELATSGMLRSFMARKCDRSFTMEQKLRRFLSCGMTIYGVAPEKQQEVIDRVLKMDLKSVADQLLAQAMAQSQEEFQEAERKGKALEAARRG</sequence>
<dbReference type="PANTHER" id="PTHR30055">
    <property type="entry name" value="HTH-TYPE TRANSCRIPTIONAL REGULATOR RUTR"/>
    <property type="match status" value="1"/>
</dbReference>
<dbReference type="Gene3D" id="1.10.357.10">
    <property type="entry name" value="Tetracycline Repressor, domain 2"/>
    <property type="match status" value="1"/>
</dbReference>
<evidence type="ECO:0000256" key="1">
    <source>
        <dbReference type="ARBA" id="ARBA00023125"/>
    </source>
</evidence>
<dbReference type="InterPro" id="IPR001647">
    <property type="entry name" value="HTH_TetR"/>
</dbReference>
<feature type="DNA-binding region" description="H-T-H motif" evidence="2">
    <location>
        <begin position="33"/>
        <end position="52"/>
    </location>
</feature>
<dbReference type="RefSeq" id="WP_302930027.1">
    <property type="nucleotide sequence ID" value="NZ_JAJEPW010000080.1"/>
</dbReference>
<accession>A0AAE3AER2</accession>
<keyword evidence="5" id="KW-1185">Reference proteome</keyword>
<dbReference type="SUPFAM" id="SSF46689">
    <property type="entry name" value="Homeodomain-like"/>
    <property type="match status" value="1"/>
</dbReference>
<dbReference type="GO" id="GO:0003677">
    <property type="term" value="F:DNA binding"/>
    <property type="evidence" value="ECO:0007669"/>
    <property type="project" value="UniProtKB-UniRule"/>
</dbReference>
<dbReference type="AlphaFoldDB" id="A0AAE3AER2"/>
<evidence type="ECO:0000313" key="5">
    <source>
        <dbReference type="Proteomes" id="UP001199319"/>
    </source>
</evidence>
<reference evidence="4" key="1">
    <citation type="submission" date="2021-10" db="EMBL/GenBank/DDBJ databases">
        <title>Anaerobic single-cell dispensing facilitates the cultivation of human gut bacteria.</title>
        <authorList>
            <person name="Afrizal A."/>
        </authorList>
    </citation>
    <scope>NUCLEOTIDE SEQUENCE</scope>
    <source>
        <strain evidence="4">CLA-AA-H272</strain>
    </source>
</reference>
<comment type="caution">
    <text evidence="4">The sequence shown here is derived from an EMBL/GenBank/DDBJ whole genome shotgun (WGS) entry which is preliminary data.</text>
</comment>